<dbReference type="PANTHER" id="PTHR43156:SF2">
    <property type="entry name" value="STAGE II SPORULATION PROTEIN E"/>
    <property type="match status" value="1"/>
</dbReference>
<sequence>MSDPDERLSNAPCGYLSTRMDGTIVGVNETLLEWLGYERDELVGYTTFQSLLAIGGRIYYETHYGPLLAMQGAVREIAVDLVRSDGSRMPALVNSDVQLGPDGTPAFIHTAVFSALFRREYEQELLAARRAAEESERRLTLLQTVISEFAVALTHSDVVAALAGTGRRAAHAMESSVWLVTEDGMSLEWMNGGTQPGEPRVFRTTLDDPLPHARAARTRTLVVVESPDEVRKDLPRAADTLVKLGLGALALVPLTVGDRVLGVAAFAYRTVDDIDPETRQLIWTLGRQAAQTIQRARQFEVEKQLRQRAETLQLITAALAVPLDAQQIAVATAHRVAAALDFDRLLVVLPGGAPVADRLAPARSAVPAVTKGFPQSIVDGWGRDPAPLRQILTWPAGEGTFFARAADHADRLAGLFTDIEDWSVAVLPLRVGATGLGSMVLGRAGVRPFPPGERSFLRTFATQCAQALERARLHAETVELQHEATFLVGLSRRLDETAGLVSRAEALVAELVPTVTLRARIELVVDAGRTLLASAPADEDAESADAVPHTDQEFVDTAVRTGTTTTSTHAGTGERDVAVPLRARGRVIGVLVLGCARGSELHRRTRFLSELAASAGLALENGRLYDQEHENAHILQSGLLAGDPPHDPRMAIGTWYRPASDTVEVGGDWHDSFLVGPNRVAIVVGDVVGRGIRAAATMGHLRSAVRALAATDPGPAGLLERLDRFVDRFEDGRMSTVAYGLLDLTSGHLRYACAGHVPPLLIEPGRGERFLWSGRSTPIAAYTGMKPRVEADVQLRPGARLLFYTDGLVERRTGNLHTDLARLAGEAAARRYAPLAWLLPDLGAALAEEPDDDACMLCLAYGVGPVFACTVPADIVRIKSVRDDLRTWLAGFGVPALDQEALVLACSEALANAIEHAYASDGDGVVRVDAAVTDEPAGRSVELTVHDRGRWREPDPRTDRGRGLPLIRTVVDDVTIVRDGGTTITMRRALRERGVE</sequence>
<evidence type="ECO:0000313" key="3">
    <source>
        <dbReference type="EMBL" id="GIJ52608.1"/>
    </source>
</evidence>
<comment type="caution">
    <text evidence="3">The sequence shown here is derived from an EMBL/GenBank/DDBJ whole genome shotgun (WGS) entry which is preliminary data.</text>
</comment>
<dbReference type="Gene3D" id="3.60.40.10">
    <property type="entry name" value="PPM-type phosphatase domain"/>
    <property type="match status" value="1"/>
</dbReference>
<dbReference type="SUPFAM" id="SSF81606">
    <property type="entry name" value="PP2C-like"/>
    <property type="match status" value="1"/>
</dbReference>
<dbReference type="Pfam" id="PF13185">
    <property type="entry name" value="GAF_2"/>
    <property type="match status" value="1"/>
</dbReference>
<dbReference type="Pfam" id="PF01590">
    <property type="entry name" value="GAF"/>
    <property type="match status" value="1"/>
</dbReference>
<dbReference type="SUPFAM" id="SSF55785">
    <property type="entry name" value="PYP-like sensor domain (PAS domain)"/>
    <property type="match status" value="1"/>
</dbReference>
<protein>
    <recommendedName>
        <fullName evidence="2">PAS domain-containing protein</fullName>
    </recommendedName>
</protein>
<feature type="domain" description="PAS" evidence="2">
    <location>
        <begin position="8"/>
        <end position="52"/>
    </location>
</feature>
<dbReference type="SMART" id="SM00091">
    <property type="entry name" value="PAS"/>
    <property type="match status" value="1"/>
</dbReference>
<organism evidence="3 4">
    <name type="scientific">Virgisporangium aurantiacum</name>
    <dbReference type="NCBI Taxonomy" id="175570"/>
    <lineage>
        <taxon>Bacteria</taxon>
        <taxon>Bacillati</taxon>
        <taxon>Actinomycetota</taxon>
        <taxon>Actinomycetes</taxon>
        <taxon>Micromonosporales</taxon>
        <taxon>Micromonosporaceae</taxon>
        <taxon>Virgisporangium</taxon>
    </lineage>
</organism>
<dbReference type="InterPro" id="IPR029016">
    <property type="entry name" value="GAF-like_dom_sf"/>
</dbReference>
<dbReference type="CDD" id="cd00130">
    <property type="entry name" value="PAS"/>
    <property type="match status" value="1"/>
</dbReference>
<proteinExistence type="predicted"/>
<name>A0A8J3YXT7_9ACTN</name>
<gene>
    <name evidence="3" type="ORF">Vau01_001240</name>
</gene>
<evidence type="ECO:0000313" key="4">
    <source>
        <dbReference type="Proteomes" id="UP000612585"/>
    </source>
</evidence>
<dbReference type="Gene3D" id="3.30.450.20">
    <property type="entry name" value="PAS domain"/>
    <property type="match status" value="1"/>
</dbReference>
<keyword evidence="1" id="KW-0378">Hydrolase</keyword>
<reference evidence="3" key="1">
    <citation type="submission" date="2021-01" db="EMBL/GenBank/DDBJ databases">
        <title>Whole genome shotgun sequence of Virgisporangium aurantiacum NBRC 16421.</title>
        <authorList>
            <person name="Komaki H."/>
            <person name="Tamura T."/>
        </authorList>
    </citation>
    <scope>NUCLEOTIDE SEQUENCE</scope>
    <source>
        <strain evidence="3">NBRC 16421</strain>
    </source>
</reference>
<dbReference type="EMBL" id="BOPG01000002">
    <property type="protein sequence ID" value="GIJ52608.1"/>
    <property type="molecule type" value="Genomic_DNA"/>
</dbReference>
<dbReference type="GO" id="GO:0016791">
    <property type="term" value="F:phosphatase activity"/>
    <property type="evidence" value="ECO:0007669"/>
    <property type="project" value="TreeGrafter"/>
</dbReference>
<dbReference type="InterPro" id="IPR001932">
    <property type="entry name" value="PPM-type_phosphatase-like_dom"/>
</dbReference>
<dbReference type="Proteomes" id="UP000612585">
    <property type="component" value="Unassembled WGS sequence"/>
</dbReference>
<dbReference type="InterPro" id="IPR052016">
    <property type="entry name" value="Bact_Sigma-Reg"/>
</dbReference>
<keyword evidence="4" id="KW-1185">Reference proteome</keyword>
<dbReference type="PANTHER" id="PTHR43156">
    <property type="entry name" value="STAGE II SPORULATION PROTEIN E-RELATED"/>
    <property type="match status" value="1"/>
</dbReference>
<dbReference type="InterPro" id="IPR003594">
    <property type="entry name" value="HATPase_dom"/>
</dbReference>
<dbReference type="Gene3D" id="3.30.450.40">
    <property type="match status" value="3"/>
</dbReference>
<dbReference type="CDD" id="cd16936">
    <property type="entry name" value="HATPase_RsbW-like"/>
    <property type="match status" value="1"/>
</dbReference>
<dbReference type="AlphaFoldDB" id="A0A8J3YXT7"/>
<dbReference type="InterPro" id="IPR036457">
    <property type="entry name" value="PPM-type-like_dom_sf"/>
</dbReference>
<dbReference type="InterPro" id="IPR003018">
    <property type="entry name" value="GAF"/>
</dbReference>
<dbReference type="InterPro" id="IPR000014">
    <property type="entry name" value="PAS"/>
</dbReference>
<dbReference type="RefSeq" id="WP_203985743.1">
    <property type="nucleotide sequence ID" value="NZ_BOPG01000002.1"/>
</dbReference>
<dbReference type="Pfam" id="PF13581">
    <property type="entry name" value="HATPase_c_2"/>
    <property type="match status" value="1"/>
</dbReference>
<dbReference type="InterPro" id="IPR036890">
    <property type="entry name" value="HATPase_C_sf"/>
</dbReference>
<dbReference type="InterPro" id="IPR035965">
    <property type="entry name" value="PAS-like_dom_sf"/>
</dbReference>
<dbReference type="Pfam" id="PF13426">
    <property type="entry name" value="PAS_9"/>
    <property type="match status" value="1"/>
</dbReference>
<dbReference type="SUPFAM" id="SSF55874">
    <property type="entry name" value="ATPase domain of HSP90 chaperone/DNA topoisomerase II/histidine kinase"/>
    <property type="match status" value="1"/>
</dbReference>
<dbReference type="SMART" id="SM00065">
    <property type="entry name" value="GAF"/>
    <property type="match status" value="3"/>
</dbReference>
<dbReference type="SUPFAM" id="SSF55781">
    <property type="entry name" value="GAF domain-like"/>
    <property type="match status" value="3"/>
</dbReference>
<dbReference type="SMART" id="SM00331">
    <property type="entry name" value="PP2C_SIG"/>
    <property type="match status" value="1"/>
</dbReference>
<evidence type="ECO:0000256" key="1">
    <source>
        <dbReference type="ARBA" id="ARBA00022801"/>
    </source>
</evidence>
<evidence type="ECO:0000259" key="2">
    <source>
        <dbReference type="PROSITE" id="PS50112"/>
    </source>
</evidence>
<dbReference type="Gene3D" id="3.30.565.10">
    <property type="entry name" value="Histidine kinase-like ATPase, C-terminal domain"/>
    <property type="match status" value="1"/>
</dbReference>
<accession>A0A8J3YXT7</accession>
<dbReference type="PROSITE" id="PS50112">
    <property type="entry name" value="PAS"/>
    <property type="match status" value="1"/>
</dbReference>
<dbReference type="Pfam" id="PF07228">
    <property type="entry name" value="SpoIIE"/>
    <property type="match status" value="1"/>
</dbReference>